<name>A0ABN9YEQ7_9DINO</name>
<feature type="compositionally biased region" description="Low complexity" evidence="1">
    <location>
        <begin position="604"/>
        <end position="625"/>
    </location>
</feature>
<evidence type="ECO:0008006" key="4">
    <source>
        <dbReference type="Google" id="ProtNLM"/>
    </source>
</evidence>
<comment type="caution">
    <text evidence="2">The sequence shown here is derived from an EMBL/GenBank/DDBJ whole genome shotgun (WGS) entry which is preliminary data.</text>
</comment>
<evidence type="ECO:0000313" key="2">
    <source>
        <dbReference type="EMBL" id="CAK0911307.1"/>
    </source>
</evidence>
<gene>
    <name evidence="2" type="ORF">PCOR1329_LOCUS85227</name>
</gene>
<protein>
    <recommendedName>
        <fullName evidence="4">USP domain-containing protein</fullName>
    </recommendedName>
</protein>
<feature type="region of interest" description="Disordered" evidence="1">
    <location>
        <begin position="287"/>
        <end position="319"/>
    </location>
</feature>
<reference evidence="2" key="1">
    <citation type="submission" date="2023-10" db="EMBL/GenBank/DDBJ databases">
        <authorList>
            <person name="Chen Y."/>
            <person name="Shah S."/>
            <person name="Dougan E. K."/>
            <person name="Thang M."/>
            <person name="Chan C."/>
        </authorList>
    </citation>
    <scope>NUCLEOTIDE SEQUENCE [LARGE SCALE GENOMIC DNA]</scope>
</reference>
<feature type="compositionally biased region" description="Basic and acidic residues" evidence="1">
    <location>
        <begin position="626"/>
        <end position="659"/>
    </location>
</feature>
<feature type="region of interest" description="Disordered" evidence="1">
    <location>
        <begin position="604"/>
        <end position="698"/>
    </location>
</feature>
<evidence type="ECO:0000256" key="1">
    <source>
        <dbReference type="SAM" id="MobiDB-lite"/>
    </source>
</evidence>
<feature type="region of interest" description="Disordered" evidence="1">
    <location>
        <begin position="164"/>
        <end position="227"/>
    </location>
</feature>
<evidence type="ECO:0000313" key="3">
    <source>
        <dbReference type="Proteomes" id="UP001189429"/>
    </source>
</evidence>
<proteinExistence type="predicted"/>
<dbReference type="EMBL" id="CAUYUJ010022557">
    <property type="protein sequence ID" value="CAK0911307.1"/>
    <property type="molecule type" value="Genomic_DNA"/>
</dbReference>
<organism evidence="2 3">
    <name type="scientific">Prorocentrum cordatum</name>
    <dbReference type="NCBI Taxonomy" id="2364126"/>
    <lineage>
        <taxon>Eukaryota</taxon>
        <taxon>Sar</taxon>
        <taxon>Alveolata</taxon>
        <taxon>Dinophyceae</taxon>
        <taxon>Prorocentrales</taxon>
        <taxon>Prorocentraceae</taxon>
        <taxon>Prorocentrum</taxon>
    </lineage>
</organism>
<feature type="compositionally biased region" description="Basic and acidic residues" evidence="1">
    <location>
        <begin position="287"/>
        <end position="303"/>
    </location>
</feature>
<sequence>MPRETAAFAALSRLRETSRRINAPPKKTEAALLADAAARRRRPDVNVTAPRLWSGPGLKARFLTRAGPGEPRTHNWHARRGGAAPEHPRVAAALSELDALVDGPPGPAASARLDDASRAEALGRDGRRGRCLCTAVDEQVWAWPVDAKSSRAYPDGLLDWTSRRLRQRPGRPPLPLGLAETPAQRPRLLDDGLGATPVRTTGGPSEREHACSAPATPEASARSCRKSPWEPPLVDDFARLAFLQFPAGAAPGFARGLELRPQEEGRLSAAAPRMAARELHERVRDEARRQRNGEHIPMKKSSAEHNQITSRGVDAEAPQVESRAGAARAGAGLQARLHLEWHNPGTREQHLLALLRDDDRQQPLRGLLAQPGTRFARAAAPGAAAPAPRGGRAGAAGFPNASNTCYINAAVLQQLAAGFQPGRQQGAAESPMRILEHADHGGARRRARGDGAATSVEGRLHCCAAGEAQVGRDAPPVSMAAMIQAPLTGELTIRDASEALVISVESTHEQTGNQFAVDARADWRDAVFPVSILDGDAVSYEAAARAQHRAAPGAPALQRVHGGHLRRLRQQGGRWCELDDAVVTELHDLPEAYPHLVFLARARPRSGSGSRGLPQAADSAASQSRSGRDQGGRDRSGRDRDQSGRDQSGKDQTSRDRSGQQKGTARVHPAARAAWKASTPADNRNHTRADAENSVDDPVKRRVDDWDLRRNNADVKCPSWSHRAAPTGPQPRLLCWGRELVPREDWRKNRKQVDEHGGVQRHRDALFSPLSLKPYAVKGGRLCTIVANYAEFYARAALDWENPTECRLQLTAGRLGRTERASAAPGYTGPKTFSWEHLAGRDCFMKNPEAVAKLLAWEVYHKHWPDIPEAERRVLHCGCALGMRAHSNLSSRMSGERQMRGHWDCPGAFSLRHPRMCNFTFATHLCLDRNDLLFRSANLSRQMPLALARVATTKVVLRPESHDKQRSGDGLTWDFLFHKTGAAGSAILPVRERAALVGNGA</sequence>
<feature type="non-terminal residue" evidence="2">
    <location>
        <position position="1001"/>
    </location>
</feature>
<accession>A0ABN9YEQ7</accession>
<feature type="compositionally biased region" description="Basic and acidic residues" evidence="1">
    <location>
        <begin position="683"/>
        <end position="698"/>
    </location>
</feature>
<dbReference type="Proteomes" id="UP001189429">
    <property type="component" value="Unassembled WGS sequence"/>
</dbReference>
<keyword evidence="3" id="KW-1185">Reference proteome</keyword>